<comment type="caution">
    <text evidence="2">The sequence shown here is derived from an EMBL/GenBank/DDBJ whole genome shotgun (WGS) entry which is preliminary data.</text>
</comment>
<dbReference type="AlphaFoldDB" id="A0A0A1W6V7"/>
<gene>
    <name evidence="2" type="ORF">SP5_050_00040</name>
</gene>
<protein>
    <submittedName>
        <fullName evidence="2">Uncharacterized protein</fullName>
    </submittedName>
</protein>
<evidence type="ECO:0000313" key="2">
    <source>
        <dbReference type="EMBL" id="GAM01170.1"/>
    </source>
</evidence>
<evidence type="ECO:0000256" key="1">
    <source>
        <dbReference type="SAM" id="Phobius"/>
    </source>
</evidence>
<keyword evidence="1" id="KW-0472">Membrane</keyword>
<proteinExistence type="predicted"/>
<keyword evidence="1" id="KW-0812">Transmembrane</keyword>
<dbReference type="Proteomes" id="UP000032305">
    <property type="component" value="Unassembled WGS sequence"/>
</dbReference>
<name>A0A0A1W6V7_9SPHN</name>
<accession>A0A0A1W6V7</accession>
<feature type="transmembrane region" description="Helical" evidence="1">
    <location>
        <begin position="12"/>
        <end position="30"/>
    </location>
</feature>
<organism evidence="2 3">
    <name type="scientific">Sphingomonas parapaucimobilis NBRC 15100</name>
    <dbReference type="NCBI Taxonomy" id="1219049"/>
    <lineage>
        <taxon>Bacteria</taxon>
        <taxon>Pseudomonadati</taxon>
        <taxon>Pseudomonadota</taxon>
        <taxon>Alphaproteobacteria</taxon>
        <taxon>Sphingomonadales</taxon>
        <taxon>Sphingomonadaceae</taxon>
        <taxon>Sphingomonas</taxon>
    </lineage>
</organism>
<sequence>MPEPACNELNSCWAAVFVAFCAALLAFAELDEDVEEVVVLLDDVLEETVVIDDTPARACHA</sequence>
<keyword evidence="3" id="KW-1185">Reference proteome</keyword>
<keyword evidence="1" id="KW-1133">Transmembrane helix</keyword>
<dbReference type="EMBL" id="BBPI01000050">
    <property type="protein sequence ID" value="GAM01170.1"/>
    <property type="molecule type" value="Genomic_DNA"/>
</dbReference>
<evidence type="ECO:0000313" key="3">
    <source>
        <dbReference type="Proteomes" id="UP000032305"/>
    </source>
</evidence>
<reference evidence="2 3" key="1">
    <citation type="submission" date="2014-11" db="EMBL/GenBank/DDBJ databases">
        <title>Whole genome shotgun sequence of Sphingomonas parapaucimobilis NBRC 15100.</title>
        <authorList>
            <person name="Katano-Makiyama Y."/>
            <person name="Hosoyama A."/>
            <person name="Hashimoto M."/>
            <person name="Hosoyama Y."/>
            <person name="Noguchi M."/>
            <person name="Numata M."/>
            <person name="Tsuchikane K."/>
            <person name="Hirakata S."/>
            <person name="Uohara A."/>
            <person name="Shimodaira J."/>
            <person name="Ohji S."/>
            <person name="Ichikawa N."/>
            <person name="Kimura A."/>
            <person name="Yamazoe A."/>
            <person name="Fujita N."/>
        </authorList>
    </citation>
    <scope>NUCLEOTIDE SEQUENCE [LARGE SCALE GENOMIC DNA]</scope>
    <source>
        <strain evidence="2 3">NBRC 15100</strain>
    </source>
</reference>